<evidence type="ECO:0000256" key="2">
    <source>
        <dbReference type="ARBA" id="ARBA00022670"/>
    </source>
</evidence>
<evidence type="ECO:0000256" key="1">
    <source>
        <dbReference type="ARBA" id="ARBA00007074"/>
    </source>
</evidence>
<dbReference type="Gene3D" id="3.90.1720.10">
    <property type="entry name" value="endopeptidase domain like (from Nostoc punctiforme)"/>
    <property type="match status" value="1"/>
</dbReference>
<dbReference type="SUPFAM" id="SSF54001">
    <property type="entry name" value="Cysteine proteinases"/>
    <property type="match status" value="1"/>
</dbReference>
<proteinExistence type="inferred from homology"/>
<evidence type="ECO:0000313" key="8">
    <source>
        <dbReference type="EMBL" id="HIR89335.1"/>
    </source>
</evidence>
<dbReference type="Pfam" id="PF00877">
    <property type="entry name" value="NLPC_P60"/>
    <property type="match status" value="1"/>
</dbReference>
<dbReference type="GO" id="GO:0008234">
    <property type="term" value="F:cysteine-type peptidase activity"/>
    <property type="evidence" value="ECO:0007669"/>
    <property type="project" value="UniProtKB-KW"/>
</dbReference>
<feature type="chain" id="PRO_5038496331" evidence="6">
    <location>
        <begin position="37"/>
        <end position="346"/>
    </location>
</feature>
<dbReference type="InterPro" id="IPR000064">
    <property type="entry name" value="NLP_P60_dom"/>
</dbReference>
<dbReference type="AlphaFoldDB" id="A0A9D1EFN5"/>
<evidence type="ECO:0000256" key="3">
    <source>
        <dbReference type="ARBA" id="ARBA00022729"/>
    </source>
</evidence>
<reference evidence="8" key="2">
    <citation type="journal article" date="2021" name="PeerJ">
        <title>Extensive microbial diversity within the chicken gut microbiome revealed by metagenomics and culture.</title>
        <authorList>
            <person name="Gilroy R."/>
            <person name="Ravi A."/>
            <person name="Getino M."/>
            <person name="Pursley I."/>
            <person name="Horton D.L."/>
            <person name="Alikhan N.F."/>
            <person name="Baker D."/>
            <person name="Gharbi K."/>
            <person name="Hall N."/>
            <person name="Watson M."/>
            <person name="Adriaenssens E.M."/>
            <person name="Foster-Nyarko E."/>
            <person name="Jarju S."/>
            <person name="Secka A."/>
            <person name="Antonio M."/>
            <person name="Oren A."/>
            <person name="Chaudhuri R.R."/>
            <person name="La Ragione R."/>
            <person name="Hildebrand F."/>
            <person name="Pallen M.J."/>
        </authorList>
    </citation>
    <scope>NUCLEOTIDE SEQUENCE</scope>
    <source>
        <strain evidence="8">ChiW13-3771</strain>
    </source>
</reference>
<dbReference type="EMBL" id="DVHN01000133">
    <property type="protein sequence ID" value="HIR89335.1"/>
    <property type="molecule type" value="Genomic_DNA"/>
</dbReference>
<evidence type="ECO:0000256" key="6">
    <source>
        <dbReference type="SAM" id="SignalP"/>
    </source>
</evidence>
<dbReference type="Pfam" id="PF08481">
    <property type="entry name" value="GBS_Bsp-like"/>
    <property type="match status" value="1"/>
</dbReference>
<dbReference type="InterPro" id="IPR013688">
    <property type="entry name" value="GBS_Bsp-like"/>
</dbReference>
<keyword evidence="5" id="KW-0788">Thiol protease</keyword>
<protein>
    <submittedName>
        <fullName evidence="8">GBS Bsp-like repeat-containing protein</fullName>
    </submittedName>
</protein>
<dbReference type="PANTHER" id="PTHR47360">
    <property type="entry name" value="MUREIN DD-ENDOPEPTIDASE MEPS/MUREIN LD-CARBOXYPEPTIDASE"/>
    <property type="match status" value="1"/>
</dbReference>
<dbReference type="PANTHER" id="PTHR47360:SF1">
    <property type="entry name" value="ENDOPEPTIDASE NLPC-RELATED"/>
    <property type="match status" value="1"/>
</dbReference>
<accession>A0A9D1EFN5</accession>
<dbReference type="InterPro" id="IPR052062">
    <property type="entry name" value="Murein_DD/LD_carboxypeptidase"/>
</dbReference>
<dbReference type="InterPro" id="IPR038765">
    <property type="entry name" value="Papain-like_cys_pep_sf"/>
</dbReference>
<feature type="domain" description="NlpC/P60" evidence="7">
    <location>
        <begin position="38"/>
        <end position="184"/>
    </location>
</feature>
<organism evidence="8 9">
    <name type="scientific">Candidatus Fimimorpha faecalis</name>
    <dbReference type="NCBI Taxonomy" id="2840824"/>
    <lineage>
        <taxon>Bacteria</taxon>
        <taxon>Bacillati</taxon>
        <taxon>Bacillota</taxon>
        <taxon>Clostridia</taxon>
        <taxon>Eubacteriales</taxon>
        <taxon>Candidatus Fimimorpha</taxon>
    </lineage>
</organism>
<keyword evidence="2" id="KW-0645">Protease</keyword>
<keyword evidence="4" id="KW-0378">Hydrolase</keyword>
<reference evidence="8" key="1">
    <citation type="submission" date="2020-10" db="EMBL/GenBank/DDBJ databases">
        <authorList>
            <person name="Gilroy R."/>
        </authorList>
    </citation>
    <scope>NUCLEOTIDE SEQUENCE</scope>
    <source>
        <strain evidence="8">ChiW13-3771</strain>
    </source>
</reference>
<gene>
    <name evidence="8" type="ORF">IAC96_10320</name>
</gene>
<comment type="similarity">
    <text evidence="1">Belongs to the peptidase C40 family.</text>
</comment>
<sequence length="346" mass="37046">MFKIRERKVVKKLLAVISAMTLSAAALIQSPVNAEAAGFTGNDIAAKAVTYQGVPYVSGGASRSGVDCSGFVYSVLTEMGFGNVPRAQAAWWNVSGLTYQGMPVQIQQLDAANPAYEARPGDILVYQGHVCISMGRPGTWIDNAGNSYGDIRSYVAAIGGNTGLVFETSGSVWPARSAWYRIHARSTAPNAEGRITGVEIDDTNTGATSTAYATVAYRLSVEGSTEPVALQEAAQPSQETVPAAPTPATPQIQSIQVSEQSGNGYRVTVQIDNLQNASQIYFPTWTNTGWQDDITWAQGEINGNTISYYVSANEHGMSNDIYYTHIHIYDQNGNLNIDGVQINGLN</sequence>
<dbReference type="PROSITE" id="PS51935">
    <property type="entry name" value="NLPC_P60"/>
    <property type="match status" value="1"/>
</dbReference>
<evidence type="ECO:0000313" key="9">
    <source>
        <dbReference type="Proteomes" id="UP000824201"/>
    </source>
</evidence>
<dbReference type="Proteomes" id="UP000824201">
    <property type="component" value="Unassembled WGS sequence"/>
</dbReference>
<evidence type="ECO:0000256" key="5">
    <source>
        <dbReference type="ARBA" id="ARBA00022807"/>
    </source>
</evidence>
<keyword evidence="3 6" id="KW-0732">Signal</keyword>
<dbReference type="GO" id="GO:0006508">
    <property type="term" value="P:proteolysis"/>
    <property type="evidence" value="ECO:0007669"/>
    <property type="project" value="UniProtKB-KW"/>
</dbReference>
<comment type="caution">
    <text evidence="8">The sequence shown here is derived from an EMBL/GenBank/DDBJ whole genome shotgun (WGS) entry which is preliminary data.</text>
</comment>
<name>A0A9D1EFN5_9FIRM</name>
<feature type="signal peptide" evidence="6">
    <location>
        <begin position="1"/>
        <end position="36"/>
    </location>
</feature>
<dbReference type="Gene3D" id="2.60.40.3760">
    <property type="match status" value="1"/>
</dbReference>
<evidence type="ECO:0000259" key="7">
    <source>
        <dbReference type="PROSITE" id="PS51935"/>
    </source>
</evidence>
<evidence type="ECO:0000256" key="4">
    <source>
        <dbReference type="ARBA" id="ARBA00022801"/>
    </source>
</evidence>